<dbReference type="InterPro" id="IPR021235">
    <property type="entry name" value="DUF2637"/>
</dbReference>
<feature type="region of interest" description="Disordered" evidence="1">
    <location>
        <begin position="149"/>
        <end position="206"/>
    </location>
</feature>
<protein>
    <recommendedName>
        <fullName evidence="5">DUF2637 domain-containing protein</fullName>
    </recommendedName>
</protein>
<name>D5P669_9MYCO</name>
<evidence type="ECO:0000256" key="2">
    <source>
        <dbReference type="SAM" id="Phobius"/>
    </source>
</evidence>
<dbReference type="Pfam" id="PF10935">
    <property type="entry name" value="DUF2637"/>
    <property type="match status" value="1"/>
</dbReference>
<gene>
    <name evidence="3" type="ORF">HMPREF0591_1671</name>
</gene>
<dbReference type="EMBL" id="ADNV01000122">
    <property type="protein sequence ID" value="EFG78428.1"/>
    <property type="molecule type" value="Genomic_DNA"/>
</dbReference>
<reference evidence="3 4" key="1">
    <citation type="submission" date="2010-04" db="EMBL/GenBank/DDBJ databases">
        <authorList>
            <person name="Muzny D."/>
            <person name="Qin X."/>
            <person name="Deng J."/>
            <person name="Jiang H."/>
            <person name="Liu Y."/>
            <person name="Qu J."/>
            <person name="Song X.-Z."/>
            <person name="Zhang L."/>
            <person name="Thornton R."/>
            <person name="Coyle M."/>
            <person name="Francisco L."/>
            <person name="Jackson L."/>
            <person name="Javaid M."/>
            <person name="Korchina V."/>
            <person name="Kovar C."/>
            <person name="Mata R."/>
            <person name="Mathew T."/>
            <person name="Ngo R."/>
            <person name="Nguyen L."/>
            <person name="Nguyen N."/>
            <person name="Okwuonu G."/>
            <person name="Ongeri F."/>
            <person name="Pham C."/>
            <person name="Simmons D."/>
            <person name="Wilczek-Boney K."/>
            <person name="Hale W."/>
            <person name="Jakkamsetti A."/>
            <person name="Pham P."/>
            <person name="Ruth R."/>
            <person name="San Lucas F."/>
            <person name="Warren J."/>
            <person name="Zhang J."/>
            <person name="Zhao Z."/>
            <person name="Zhou C."/>
            <person name="Zhu D."/>
            <person name="Lee S."/>
            <person name="Bess C."/>
            <person name="Blankenburg K."/>
            <person name="Forbes L."/>
            <person name="Fu Q."/>
            <person name="Gubbala S."/>
            <person name="Hirani K."/>
            <person name="Jayaseelan J.C."/>
            <person name="Lara F."/>
            <person name="Munidasa M."/>
            <person name="Palculict T."/>
            <person name="Patil S."/>
            <person name="Pu L.-L."/>
            <person name="Saada N."/>
            <person name="Tang L."/>
            <person name="Weissenberger G."/>
            <person name="Zhu Y."/>
            <person name="Hemphill L."/>
            <person name="Shang Y."/>
            <person name="Youmans B."/>
            <person name="Ayvaz T."/>
            <person name="Ross M."/>
            <person name="Santibanez J."/>
            <person name="Aqrawi P."/>
            <person name="Gross S."/>
            <person name="Joshi V."/>
            <person name="Fowler G."/>
            <person name="Nazareth L."/>
            <person name="Reid J."/>
            <person name="Worley K."/>
            <person name="Petrosino J."/>
            <person name="Highlander S."/>
            <person name="Gibbs R."/>
        </authorList>
    </citation>
    <scope>NUCLEOTIDE SEQUENCE [LARGE SCALE GENOMIC DNA]</scope>
    <source>
        <strain evidence="3 4">ATCC BAA-614</strain>
    </source>
</reference>
<proteinExistence type="predicted"/>
<evidence type="ECO:0000313" key="3">
    <source>
        <dbReference type="EMBL" id="EFG78428.1"/>
    </source>
</evidence>
<evidence type="ECO:0000256" key="1">
    <source>
        <dbReference type="SAM" id="MobiDB-lite"/>
    </source>
</evidence>
<sequence length="306" mass="31370">MRFFWTWLFLATSVSVAGNVTHAVLTAPPGTARLAGAAAVVPPAVLLGATHSVALLVKTRRIGVIYWCALAMTFALAGCAFVLSFDALRDLTVMLGMPTSRAWLWPVSIDVSIANSTLSLLSLSPPRPLAAAQHPQSVVAPAISAATTDPVQSRAAGSVPSATSSSAPGDRRPAPPPPAHGPAASPLATPDQPGWPQAEGAQRSLAAVEAAPAVPVQAADIRRWRPAADELVRDGVTSKDPAIVAAVLAENAAGTAPSTIGRRHNLHHSTVGRIVAGAHDRGMFNRRIGVGPALRSGGNLAESPAC</sequence>
<evidence type="ECO:0000313" key="4">
    <source>
        <dbReference type="Proteomes" id="UP000003653"/>
    </source>
</evidence>
<dbReference type="AlphaFoldDB" id="D5P669"/>
<feature type="transmembrane region" description="Helical" evidence="2">
    <location>
        <begin position="64"/>
        <end position="83"/>
    </location>
</feature>
<evidence type="ECO:0008006" key="5">
    <source>
        <dbReference type="Google" id="ProtNLM"/>
    </source>
</evidence>
<accession>D5P669</accession>
<dbReference type="Proteomes" id="UP000003653">
    <property type="component" value="Unassembled WGS sequence"/>
</dbReference>
<dbReference type="HOGENOM" id="CLU_068660_0_0_11"/>
<organism evidence="3 4">
    <name type="scientific">Mycobacterium parascrofulaceum ATCC BAA-614</name>
    <dbReference type="NCBI Taxonomy" id="525368"/>
    <lineage>
        <taxon>Bacteria</taxon>
        <taxon>Bacillati</taxon>
        <taxon>Actinomycetota</taxon>
        <taxon>Actinomycetes</taxon>
        <taxon>Mycobacteriales</taxon>
        <taxon>Mycobacteriaceae</taxon>
        <taxon>Mycobacterium</taxon>
        <taxon>Mycobacterium simiae complex</taxon>
    </lineage>
</organism>
<keyword evidence="2" id="KW-1133">Transmembrane helix</keyword>
<comment type="caution">
    <text evidence="3">The sequence shown here is derived from an EMBL/GenBank/DDBJ whole genome shotgun (WGS) entry which is preliminary data.</text>
</comment>
<keyword evidence="4" id="KW-1185">Reference proteome</keyword>
<feature type="transmembrane region" description="Helical" evidence="2">
    <location>
        <begin position="36"/>
        <end position="57"/>
    </location>
</feature>
<dbReference type="eggNOG" id="ENOG5031EBX">
    <property type="taxonomic scope" value="Bacteria"/>
</dbReference>
<keyword evidence="2" id="KW-0472">Membrane</keyword>
<keyword evidence="2" id="KW-0812">Transmembrane</keyword>